<accession>A0A3S1C6T3</accession>
<evidence type="ECO:0000313" key="1">
    <source>
        <dbReference type="EMBL" id="RUT44526.1"/>
    </source>
</evidence>
<dbReference type="EMBL" id="RZNY01000015">
    <property type="protein sequence ID" value="RUT44526.1"/>
    <property type="molecule type" value="Genomic_DNA"/>
</dbReference>
<proteinExistence type="predicted"/>
<protein>
    <submittedName>
        <fullName evidence="1">Uncharacterized protein</fullName>
    </submittedName>
</protein>
<dbReference type="Proteomes" id="UP000279446">
    <property type="component" value="Unassembled WGS sequence"/>
</dbReference>
<organism evidence="1 2">
    <name type="scientific">Paenibacillus anaericanus</name>
    <dbReference type="NCBI Taxonomy" id="170367"/>
    <lineage>
        <taxon>Bacteria</taxon>
        <taxon>Bacillati</taxon>
        <taxon>Bacillota</taxon>
        <taxon>Bacilli</taxon>
        <taxon>Bacillales</taxon>
        <taxon>Paenibacillaceae</taxon>
        <taxon>Paenibacillus</taxon>
    </lineage>
</organism>
<reference evidence="1 2" key="1">
    <citation type="submission" date="2018-12" db="EMBL/GenBank/DDBJ databases">
        <authorList>
            <person name="Sun L."/>
            <person name="Chen Z."/>
        </authorList>
    </citation>
    <scope>NUCLEOTIDE SEQUENCE [LARGE SCALE GENOMIC DNA]</scope>
    <source>
        <strain evidence="1 2">DSM 15890</strain>
    </source>
</reference>
<gene>
    <name evidence="1" type="ORF">EJP82_18110</name>
</gene>
<dbReference type="AlphaFoldDB" id="A0A3S1C6T3"/>
<evidence type="ECO:0000313" key="2">
    <source>
        <dbReference type="Proteomes" id="UP000279446"/>
    </source>
</evidence>
<sequence>MNKLFNSKELIQENLNKIINNYNSEIAGNVEAKITSFSWNGMLNDFLLEFTIGNTKLTFRVNSELCKEKGYNFNDMNVIDQFEKEIHYLKRAYYRGIYSKDYLPFVTW</sequence>
<comment type="caution">
    <text evidence="1">The sequence shown here is derived from an EMBL/GenBank/DDBJ whole genome shotgun (WGS) entry which is preliminary data.</text>
</comment>
<name>A0A3S1C6T3_9BACL</name>
<keyword evidence="2" id="KW-1185">Reference proteome</keyword>